<keyword evidence="1" id="KW-1133">Transmembrane helix</keyword>
<reference evidence="4 5" key="1">
    <citation type="submission" date="2017-03" db="EMBL/GenBank/DDBJ databases">
        <authorList>
            <person name="Afonso C.L."/>
            <person name="Miller P.J."/>
            <person name="Scott M.A."/>
            <person name="Spackman E."/>
            <person name="Goraichik I."/>
            <person name="Dimitrov K.M."/>
            <person name="Suarez D.L."/>
            <person name="Swayne D.E."/>
        </authorList>
    </citation>
    <scope>NUCLEOTIDE SEQUENCE [LARGE SCALE GENOMIC DNA]</scope>
    <source>
        <strain evidence="4 5">CECT 7691</strain>
    </source>
</reference>
<keyword evidence="1" id="KW-0812">Transmembrane</keyword>
<feature type="signal peptide" evidence="2">
    <location>
        <begin position="1"/>
        <end position="37"/>
    </location>
</feature>
<dbReference type="NCBIfam" id="TIGR02595">
    <property type="entry name" value="PEP_CTERM"/>
    <property type="match status" value="1"/>
</dbReference>
<dbReference type="InParanoid" id="A0A1Y5S2G4"/>
<feature type="chain" id="PRO_5013300403" description="Ice-binding protein C-terminal domain-containing protein" evidence="2">
    <location>
        <begin position="38"/>
        <end position="210"/>
    </location>
</feature>
<keyword evidence="1" id="KW-0472">Membrane</keyword>
<keyword evidence="2" id="KW-0732">Signal</keyword>
<gene>
    <name evidence="4" type="ORF">OCH7691_01071</name>
</gene>
<evidence type="ECO:0000256" key="2">
    <source>
        <dbReference type="SAM" id="SignalP"/>
    </source>
</evidence>
<name>A0A1Y5S2G4_9PROT</name>
<dbReference type="AlphaFoldDB" id="A0A1Y5S2G4"/>
<feature type="transmembrane region" description="Helical" evidence="1">
    <location>
        <begin position="188"/>
        <end position="205"/>
    </location>
</feature>
<evidence type="ECO:0000259" key="3">
    <source>
        <dbReference type="Pfam" id="PF07589"/>
    </source>
</evidence>
<keyword evidence="5" id="KW-1185">Reference proteome</keyword>
<sequence>MITTTLSTGSTTWSPRRLFAALAIAIAPLFAAGQAGAVVSQVGIDAFGPDTVQGGPPLSPGNLTIVGHNVVNDGTVWGPASNPGVSNIIFDLRLTLNFAAPVTRVGFYYGGNQSNSSPVNIKLGGTTNGSFIVTSQFGPPDGINNWIFYGFEDTGGIDAVVFDWELNNEFAVGIHSIIYETDVVETPAPAALGLFGLGLIGLGLVRRKRG</sequence>
<dbReference type="Pfam" id="PF07589">
    <property type="entry name" value="PEP-CTERM"/>
    <property type="match status" value="1"/>
</dbReference>
<protein>
    <recommendedName>
        <fullName evidence="3">Ice-binding protein C-terminal domain-containing protein</fullName>
    </recommendedName>
</protein>
<dbReference type="Proteomes" id="UP000193200">
    <property type="component" value="Unassembled WGS sequence"/>
</dbReference>
<evidence type="ECO:0000313" key="5">
    <source>
        <dbReference type="Proteomes" id="UP000193200"/>
    </source>
</evidence>
<dbReference type="EMBL" id="FWFR01000001">
    <property type="protein sequence ID" value="SLN30569.1"/>
    <property type="molecule type" value="Genomic_DNA"/>
</dbReference>
<evidence type="ECO:0000313" key="4">
    <source>
        <dbReference type="EMBL" id="SLN30569.1"/>
    </source>
</evidence>
<evidence type="ECO:0000256" key="1">
    <source>
        <dbReference type="SAM" id="Phobius"/>
    </source>
</evidence>
<dbReference type="RefSeq" id="WP_085882333.1">
    <property type="nucleotide sequence ID" value="NZ_FWFR01000001.1"/>
</dbReference>
<organism evidence="4 5">
    <name type="scientific">Oceanibacterium hippocampi</name>
    <dbReference type="NCBI Taxonomy" id="745714"/>
    <lineage>
        <taxon>Bacteria</taxon>
        <taxon>Pseudomonadati</taxon>
        <taxon>Pseudomonadota</taxon>
        <taxon>Alphaproteobacteria</taxon>
        <taxon>Sneathiellales</taxon>
        <taxon>Sneathiellaceae</taxon>
        <taxon>Oceanibacterium</taxon>
    </lineage>
</organism>
<feature type="domain" description="Ice-binding protein C-terminal" evidence="3">
    <location>
        <begin position="186"/>
        <end position="207"/>
    </location>
</feature>
<accession>A0A1Y5S2G4</accession>
<proteinExistence type="predicted"/>
<dbReference type="InterPro" id="IPR013424">
    <property type="entry name" value="Ice-binding_C"/>
</dbReference>